<dbReference type="Proteomes" id="UP000184386">
    <property type="component" value="Unassembled WGS sequence"/>
</dbReference>
<dbReference type="EMBL" id="FRAC01000024">
    <property type="protein sequence ID" value="SHL15348.1"/>
    <property type="molecule type" value="Genomic_DNA"/>
</dbReference>
<evidence type="ECO:0000313" key="1">
    <source>
        <dbReference type="EMBL" id="SHL15348.1"/>
    </source>
</evidence>
<evidence type="ECO:0000313" key="2">
    <source>
        <dbReference type="Proteomes" id="UP000184386"/>
    </source>
</evidence>
<reference evidence="1 2" key="1">
    <citation type="submission" date="2016-11" db="EMBL/GenBank/DDBJ databases">
        <authorList>
            <person name="Jaros S."/>
            <person name="Januszkiewicz K."/>
            <person name="Wedrychowicz H."/>
        </authorList>
    </citation>
    <scope>NUCLEOTIDE SEQUENCE [LARGE SCALE GENOMIC DNA]</scope>
    <source>
        <strain evidence="1 2">DSM 15929</strain>
    </source>
</reference>
<proteinExistence type="predicted"/>
<dbReference type="RefSeq" id="WP_073278928.1">
    <property type="nucleotide sequence ID" value="NZ_FRAC01000024.1"/>
</dbReference>
<accession>A0A1M6YAV2</accession>
<gene>
    <name evidence="1" type="ORF">SAMN02745136_04228</name>
</gene>
<organism evidence="1 2">
    <name type="scientific">Anaerocolumna jejuensis DSM 15929</name>
    <dbReference type="NCBI Taxonomy" id="1121322"/>
    <lineage>
        <taxon>Bacteria</taxon>
        <taxon>Bacillati</taxon>
        <taxon>Bacillota</taxon>
        <taxon>Clostridia</taxon>
        <taxon>Lachnospirales</taxon>
        <taxon>Lachnospiraceae</taxon>
        <taxon>Anaerocolumna</taxon>
    </lineage>
</organism>
<dbReference type="STRING" id="1121322.SAMN02745136_04228"/>
<keyword evidence="2" id="KW-1185">Reference proteome</keyword>
<protein>
    <submittedName>
        <fullName evidence="1">Uncharacterized protein</fullName>
    </submittedName>
</protein>
<dbReference type="AlphaFoldDB" id="A0A1M6YAV2"/>
<sequence length="93" mass="10923">MNYLEDFERHISLYDGMLIETGGSFGKGKLGGDKYEGECLEIARKYILAGGDKRELLFVIDNYILLYKDDKEWKFLDLEMSFLNRLKEKTEKL</sequence>
<name>A0A1M6YAV2_9FIRM</name>